<dbReference type="PRINTS" id="PR01217">
    <property type="entry name" value="PRICHEXTENSN"/>
</dbReference>
<feature type="compositionally biased region" description="Low complexity" evidence="1">
    <location>
        <begin position="347"/>
        <end position="359"/>
    </location>
</feature>
<gene>
    <name evidence="2" type="ORF">OHK93_002838</name>
</gene>
<protein>
    <submittedName>
        <fullName evidence="2">Uncharacterized protein</fullName>
    </submittedName>
</protein>
<accession>A0AA43QU56</accession>
<evidence type="ECO:0000313" key="2">
    <source>
        <dbReference type="EMBL" id="MDI1491629.1"/>
    </source>
</evidence>
<feature type="region of interest" description="Disordered" evidence="1">
    <location>
        <begin position="582"/>
        <end position="604"/>
    </location>
</feature>
<feature type="compositionally biased region" description="Low complexity" evidence="1">
    <location>
        <begin position="472"/>
        <end position="495"/>
    </location>
</feature>
<keyword evidence="3" id="KW-1185">Reference proteome</keyword>
<evidence type="ECO:0000313" key="3">
    <source>
        <dbReference type="Proteomes" id="UP001161017"/>
    </source>
</evidence>
<dbReference type="AlphaFoldDB" id="A0AA43QU56"/>
<feature type="compositionally biased region" description="Low complexity" evidence="1">
    <location>
        <begin position="531"/>
        <end position="548"/>
    </location>
</feature>
<comment type="caution">
    <text evidence="2">The sequence shown here is derived from an EMBL/GenBank/DDBJ whole genome shotgun (WGS) entry which is preliminary data.</text>
</comment>
<dbReference type="Proteomes" id="UP001161017">
    <property type="component" value="Unassembled WGS sequence"/>
</dbReference>
<organism evidence="2 3">
    <name type="scientific">Ramalina farinacea</name>
    <dbReference type="NCBI Taxonomy" id="258253"/>
    <lineage>
        <taxon>Eukaryota</taxon>
        <taxon>Fungi</taxon>
        <taxon>Dikarya</taxon>
        <taxon>Ascomycota</taxon>
        <taxon>Pezizomycotina</taxon>
        <taxon>Lecanoromycetes</taxon>
        <taxon>OSLEUM clade</taxon>
        <taxon>Lecanoromycetidae</taxon>
        <taxon>Lecanorales</taxon>
        <taxon>Lecanorineae</taxon>
        <taxon>Ramalinaceae</taxon>
        <taxon>Ramalina</taxon>
    </lineage>
</organism>
<name>A0AA43QU56_9LECA</name>
<feature type="compositionally biased region" description="Polar residues" evidence="1">
    <location>
        <begin position="364"/>
        <end position="382"/>
    </location>
</feature>
<evidence type="ECO:0000256" key="1">
    <source>
        <dbReference type="SAM" id="MobiDB-lite"/>
    </source>
</evidence>
<feature type="compositionally biased region" description="Pro residues" evidence="1">
    <location>
        <begin position="421"/>
        <end position="441"/>
    </location>
</feature>
<sequence length="604" mass="66428">MEDQLLKKFAGYQDLASPIRPDTFPMLNALQRIQTYQDFHLQQQDIVNTKTEAVAHILAQIDFVQDWNSTAASTYAAFADRLLPLYKELAPAKEELRSIEQVLLPDVLEHAMGPLKENQRLLLAMREVVKDQIRSLDSRLADLGIRSAQPVRRRCGDQAEGFIDLLEDCMQITFLEQEMCQRSKTADGKTSADEDESLQEVRLIRNAIKFEEGNLVQHQAWVRGWEIVAYNEHRRSFIARGPRKDEHAAAALLAQGNAEEARSNVESTEQHLRHLKREYVRKNKLRRYDECSYQTIFGRRKSDSDAGHGGVKRQRIFGSQARERIIEHRTIGEKLAEYFLDPDEAEASSAAPAQSAAPEGFKTNGWTSVNAPALSQQQSSLPKTAASPPMQASSETESEPPSPRPSRRRGFSLDRTSQPSPTAPLQPSNLPPPHQPSPRPVITPAEGRRRIILNSPSPARGPLKPAPPPPTSLAAAHTRRSQPSAPAQTPTSSSAGLTNKRKRDTDDEVADTAAESTSQVGPSSKRVREQPAPAAALAPASVTTAAAPAPAPPTQPPTNAAPAPKYVRGGVKSKFLGEAEALASHLAPDGKTRKSTRVSKRRRG</sequence>
<proteinExistence type="predicted"/>
<feature type="compositionally biased region" description="Basic residues" evidence="1">
    <location>
        <begin position="593"/>
        <end position="604"/>
    </location>
</feature>
<dbReference type="EMBL" id="JAPUFD010000015">
    <property type="protein sequence ID" value="MDI1491629.1"/>
    <property type="molecule type" value="Genomic_DNA"/>
</dbReference>
<feature type="region of interest" description="Disordered" evidence="1">
    <location>
        <begin position="346"/>
        <end position="566"/>
    </location>
</feature>
<reference evidence="2" key="1">
    <citation type="journal article" date="2023" name="Genome Biol. Evol.">
        <title>First Whole Genome Sequence and Flow Cytometry Genome Size Data for the Lichen-Forming Fungus Ramalina farinacea (Ascomycota).</title>
        <authorList>
            <person name="Llewellyn T."/>
            <person name="Mian S."/>
            <person name="Hill R."/>
            <person name="Leitch I.J."/>
            <person name="Gaya E."/>
        </authorList>
    </citation>
    <scope>NUCLEOTIDE SEQUENCE</scope>
    <source>
        <strain evidence="2">LIQ254RAFAR</strain>
    </source>
</reference>